<accession>A0ABX7RDV5</accession>
<comment type="similarity">
    <text evidence="3 11">Belongs to the NadD family.</text>
</comment>
<proteinExistence type="inferred from homology"/>
<reference evidence="13 14" key="1">
    <citation type="submission" date="2021-02" db="EMBL/GenBank/DDBJ databases">
        <title>Lysobacter arenosi sp. nov., isolated from soil of gangwondo yeongwol, south Korea.</title>
        <authorList>
            <person name="Kim K.R."/>
            <person name="Kim K.H."/>
            <person name="Jeon C.O."/>
        </authorList>
    </citation>
    <scope>NUCLEOTIDE SEQUENCE [LARGE SCALE GENOMIC DNA]</scope>
    <source>
        <strain evidence="13 14">R7</strain>
    </source>
</reference>
<dbReference type="PROSITE" id="PS51257">
    <property type="entry name" value="PROKAR_LIPOPROTEIN"/>
    <property type="match status" value="1"/>
</dbReference>
<dbReference type="NCBIfam" id="TIGR00482">
    <property type="entry name" value="nicotinate (nicotinamide) nucleotide adenylyltransferase"/>
    <property type="match status" value="1"/>
</dbReference>
<comment type="catalytic activity">
    <reaction evidence="10 11">
        <text>nicotinate beta-D-ribonucleotide + ATP + H(+) = deamido-NAD(+) + diphosphate</text>
        <dbReference type="Rhea" id="RHEA:22860"/>
        <dbReference type="ChEBI" id="CHEBI:15378"/>
        <dbReference type="ChEBI" id="CHEBI:30616"/>
        <dbReference type="ChEBI" id="CHEBI:33019"/>
        <dbReference type="ChEBI" id="CHEBI:57502"/>
        <dbReference type="ChEBI" id="CHEBI:58437"/>
        <dbReference type="EC" id="2.7.7.18"/>
    </reaction>
</comment>
<dbReference type="InterPro" id="IPR014729">
    <property type="entry name" value="Rossmann-like_a/b/a_fold"/>
</dbReference>
<evidence type="ECO:0000256" key="11">
    <source>
        <dbReference type="HAMAP-Rule" id="MF_00244"/>
    </source>
</evidence>
<dbReference type="NCBIfam" id="TIGR00125">
    <property type="entry name" value="cyt_tran_rel"/>
    <property type="match status" value="1"/>
</dbReference>
<keyword evidence="5 11" id="KW-0808">Transferase</keyword>
<gene>
    <name evidence="11 13" type="primary">nadD</name>
    <name evidence="13" type="ORF">HIV01_007660</name>
</gene>
<dbReference type="EMBL" id="CP071517">
    <property type="protein sequence ID" value="QSX76344.1"/>
    <property type="molecule type" value="Genomic_DNA"/>
</dbReference>
<evidence type="ECO:0000256" key="10">
    <source>
        <dbReference type="ARBA" id="ARBA00048721"/>
    </source>
</evidence>
<name>A0ABX7RDV5_9GAMM</name>
<evidence type="ECO:0000259" key="12">
    <source>
        <dbReference type="Pfam" id="PF01467"/>
    </source>
</evidence>
<dbReference type="HAMAP" id="MF_00244">
    <property type="entry name" value="NaMN_adenylyltr"/>
    <property type="match status" value="1"/>
</dbReference>
<dbReference type="NCBIfam" id="NF000839">
    <property type="entry name" value="PRK00071.1-1"/>
    <property type="match status" value="1"/>
</dbReference>
<keyword evidence="14" id="KW-1185">Reference proteome</keyword>
<comment type="pathway">
    <text evidence="2 11">Cofactor biosynthesis; NAD(+) biosynthesis; deamido-NAD(+) from nicotinate D-ribonucleotide: step 1/1.</text>
</comment>
<evidence type="ECO:0000256" key="6">
    <source>
        <dbReference type="ARBA" id="ARBA00022695"/>
    </source>
</evidence>
<keyword evidence="9 11" id="KW-0520">NAD</keyword>
<evidence type="ECO:0000256" key="5">
    <source>
        <dbReference type="ARBA" id="ARBA00022679"/>
    </source>
</evidence>
<dbReference type="InterPro" id="IPR004821">
    <property type="entry name" value="Cyt_trans-like"/>
</dbReference>
<evidence type="ECO:0000256" key="7">
    <source>
        <dbReference type="ARBA" id="ARBA00022741"/>
    </source>
</evidence>
<evidence type="ECO:0000313" key="14">
    <source>
        <dbReference type="Proteomes" id="UP000663400"/>
    </source>
</evidence>
<feature type="domain" description="Cytidyltransferase-like" evidence="12">
    <location>
        <begin position="6"/>
        <end position="190"/>
    </location>
</feature>
<dbReference type="Pfam" id="PF01467">
    <property type="entry name" value="CTP_transf_like"/>
    <property type="match status" value="1"/>
</dbReference>
<evidence type="ECO:0000256" key="3">
    <source>
        <dbReference type="ARBA" id="ARBA00009014"/>
    </source>
</evidence>
<evidence type="ECO:0000256" key="8">
    <source>
        <dbReference type="ARBA" id="ARBA00022840"/>
    </source>
</evidence>
<evidence type="ECO:0000256" key="9">
    <source>
        <dbReference type="ARBA" id="ARBA00023027"/>
    </source>
</evidence>
<dbReference type="SUPFAM" id="SSF52374">
    <property type="entry name" value="Nucleotidylyl transferase"/>
    <property type="match status" value="1"/>
</dbReference>
<dbReference type="PANTHER" id="PTHR39321:SF3">
    <property type="entry name" value="PHOSPHOPANTETHEINE ADENYLYLTRANSFERASE"/>
    <property type="match status" value="1"/>
</dbReference>
<dbReference type="Proteomes" id="UP000663400">
    <property type="component" value="Chromosome"/>
</dbReference>
<keyword evidence="7 11" id="KW-0547">Nucleotide-binding</keyword>
<evidence type="ECO:0000256" key="1">
    <source>
        <dbReference type="ARBA" id="ARBA00002324"/>
    </source>
</evidence>
<evidence type="ECO:0000256" key="2">
    <source>
        <dbReference type="ARBA" id="ARBA00005019"/>
    </source>
</evidence>
<evidence type="ECO:0000313" key="13">
    <source>
        <dbReference type="EMBL" id="QSX76344.1"/>
    </source>
</evidence>
<keyword evidence="4 11" id="KW-0662">Pyridine nucleotide biosynthesis</keyword>
<comment type="function">
    <text evidence="1 11">Catalyzes the reversible adenylation of nicotinate mononucleotide (NaMN) to nicotinic acid adenine dinucleotide (NaAD).</text>
</comment>
<dbReference type="RefSeq" id="WP_200606131.1">
    <property type="nucleotide sequence ID" value="NZ_CP071517.1"/>
</dbReference>
<keyword evidence="6 11" id="KW-0548">Nucleotidyltransferase</keyword>
<keyword evidence="8 11" id="KW-0067">ATP-binding</keyword>
<protein>
    <recommendedName>
        <fullName evidence="11">Probable nicotinate-nucleotide adenylyltransferase</fullName>
        <ecNumber evidence="11">2.7.7.18</ecNumber>
    </recommendedName>
    <alternativeName>
        <fullName evidence="11">Deamido-NAD(+) diphosphorylase</fullName>
    </alternativeName>
    <alternativeName>
        <fullName evidence="11">Deamido-NAD(+) pyrophosphorylase</fullName>
    </alternativeName>
    <alternativeName>
        <fullName evidence="11">Nicotinate mononucleotide adenylyltransferase</fullName>
        <shortName evidence="11">NaMN adenylyltransferase</shortName>
    </alternativeName>
</protein>
<dbReference type="InterPro" id="IPR005248">
    <property type="entry name" value="NadD/NMNAT"/>
</dbReference>
<organism evidence="13 14">
    <name type="scientific">Lysobacter arenosi</name>
    <dbReference type="NCBI Taxonomy" id="2795387"/>
    <lineage>
        <taxon>Bacteria</taxon>
        <taxon>Pseudomonadati</taxon>
        <taxon>Pseudomonadota</taxon>
        <taxon>Gammaproteobacteria</taxon>
        <taxon>Lysobacterales</taxon>
        <taxon>Lysobacteraceae</taxon>
        <taxon>Lysobacter</taxon>
    </lineage>
</organism>
<sequence>MTLRIFYGGTFDPVHCGHLAVACAVRDTLAAQVHLIPAADPPHKDATHADASARARMLDLALAGEPGLKVDRRELRREGPSYTVDTLRELRQELGPDAPIVWMVGGDSLLQLHTWHRWQELFEFAHILAVARPGSHLDAVTIGEQSPQVHAQVAPRWRDALELSQAPAGGFAAFELALQRPESSTELRRRIAAGESWQDWVPAAVAEYIRRHGLYAVRDVTPAPL</sequence>
<dbReference type="Gene3D" id="3.40.50.620">
    <property type="entry name" value="HUPs"/>
    <property type="match status" value="1"/>
</dbReference>
<evidence type="ECO:0000256" key="4">
    <source>
        <dbReference type="ARBA" id="ARBA00022642"/>
    </source>
</evidence>
<dbReference type="CDD" id="cd02165">
    <property type="entry name" value="NMNAT"/>
    <property type="match status" value="1"/>
</dbReference>
<dbReference type="GO" id="GO:0004515">
    <property type="term" value="F:nicotinate-nucleotide adenylyltransferase activity"/>
    <property type="evidence" value="ECO:0007669"/>
    <property type="project" value="UniProtKB-EC"/>
</dbReference>
<dbReference type="PANTHER" id="PTHR39321">
    <property type="entry name" value="NICOTINATE-NUCLEOTIDE ADENYLYLTRANSFERASE-RELATED"/>
    <property type="match status" value="1"/>
</dbReference>
<dbReference type="EC" id="2.7.7.18" evidence="11"/>